<dbReference type="Pfam" id="PF03169">
    <property type="entry name" value="OPT"/>
    <property type="match status" value="1"/>
</dbReference>
<dbReference type="AlphaFoldDB" id="A0ABD3IND8"/>
<evidence type="ECO:0000256" key="7">
    <source>
        <dbReference type="ARBA" id="ARBA00022989"/>
    </source>
</evidence>
<comment type="caution">
    <text evidence="10">The sequence shown here is derived from an EMBL/GenBank/DDBJ whole genome shotgun (WGS) entry which is preliminary data.</text>
</comment>
<dbReference type="GO" id="GO:0015833">
    <property type="term" value="P:peptide transport"/>
    <property type="evidence" value="ECO:0007669"/>
    <property type="project" value="UniProtKB-KW"/>
</dbReference>
<dbReference type="EMBL" id="JBJKBG010000011">
    <property type="protein sequence ID" value="KAL3715422.1"/>
    <property type="molecule type" value="Genomic_DNA"/>
</dbReference>
<comment type="similarity">
    <text evidence="2">Belongs to the oligopeptide OPT transporter (TC 2.A.67.1) family.</text>
</comment>
<keyword evidence="5" id="KW-0571">Peptide transport</keyword>
<evidence type="ECO:0000313" key="10">
    <source>
        <dbReference type="EMBL" id="KAL3715422.1"/>
    </source>
</evidence>
<accession>A0ABD3IND8</accession>
<feature type="transmembrane region" description="Helical" evidence="9">
    <location>
        <begin position="169"/>
        <end position="189"/>
    </location>
</feature>
<feature type="transmembrane region" description="Helical" evidence="9">
    <location>
        <begin position="670"/>
        <end position="686"/>
    </location>
</feature>
<keyword evidence="11" id="KW-1185">Reference proteome</keyword>
<evidence type="ECO:0000256" key="4">
    <source>
        <dbReference type="ARBA" id="ARBA00022692"/>
    </source>
</evidence>
<proteinExistence type="inferred from homology"/>
<evidence type="ECO:0000256" key="1">
    <source>
        <dbReference type="ARBA" id="ARBA00004141"/>
    </source>
</evidence>
<evidence type="ECO:0000256" key="8">
    <source>
        <dbReference type="ARBA" id="ARBA00023136"/>
    </source>
</evidence>
<feature type="transmembrane region" description="Helical" evidence="9">
    <location>
        <begin position="438"/>
        <end position="459"/>
    </location>
</feature>
<evidence type="ECO:0000256" key="3">
    <source>
        <dbReference type="ARBA" id="ARBA00022448"/>
    </source>
</evidence>
<feature type="transmembrane region" description="Helical" evidence="9">
    <location>
        <begin position="550"/>
        <end position="572"/>
    </location>
</feature>
<dbReference type="Proteomes" id="UP001634007">
    <property type="component" value="Unassembled WGS sequence"/>
</dbReference>
<keyword evidence="3" id="KW-0813">Transport</keyword>
<evidence type="ECO:0000256" key="9">
    <source>
        <dbReference type="SAM" id="Phobius"/>
    </source>
</evidence>
<gene>
    <name evidence="10" type="ORF">ACJRO7_007197</name>
</gene>
<evidence type="ECO:0000256" key="6">
    <source>
        <dbReference type="ARBA" id="ARBA00022927"/>
    </source>
</evidence>
<feature type="transmembrane region" description="Helical" evidence="9">
    <location>
        <begin position="306"/>
        <end position="327"/>
    </location>
</feature>
<name>A0ABD3IND8_EUCGL</name>
<dbReference type="GO" id="GO:0015031">
    <property type="term" value="P:protein transport"/>
    <property type="evidence" value="ECO:0007669"/>
    <property type="project" value="UniProtKB-KW"/>
</dbReference>
<keyword evidence="8 9" id="KW-0472">Membrane</keyword>
<dbReference type="InterPro" id="IPR004813">
    <property type="entry name" value="OPT"/>
</dbReference>
<protein>
    <recommendedName>
        <fullName evidence="12">Oligopeptide transporter</fullName>
    </recommendedName>
</protein>
<evidence type="ECO:0000313" key="11">
    <source>
        <dbReference type="Proteomes" id="UP001634007"/>
    </source>
</evidence>
<reference evidence="10 11" key="1">
    <citation type="submission" date="2024-11" db="EMBL/GenBank/DDBJ databases">
        <title>Chromosome-level genome assembly of Eucalyptus globulus Labill. provides insights into its genome evolution.</title>
        <authorList>
            <person name="Li X."/>
        </authorList>
    </citation>
    <scope>NUCLEOTIDE SEQUENCE [LARGE SCALE GENOMIC DNA]</scope>
    <source>
        <strain evidence="10">CL2024</strain>
        <tissue evidence="10">Fresh tender leaves</tissue>
    </source>
</reference>
<organism evidence="10 11">
    <name type="scientific">Eucalyptus globulus</name>
    <name type="common">Tasmanian blue gum</name>
    <dbReference type="NCBI Taxonomy" id="34317"/>
    <lineage>
        <taxon>Eukaryota</taxon>
        <taxon>Viridiplantae</taxon>
        <taxon>Streptophyta</taxon>
        <taxon>Embryophyta</taxon>
        <taxon>Tracheophyta</taxon>
        <taxon>Spermatophyta</taxon>
        <taxon>Magnoliopsida</taxon>
        <taxon>eudicotyledons</taxon>
        <taxon>Gunneridae</taxon>
        <taxon>Pentapetalae</taxon>
        <taxon>rosids</taxon>
        <taxon>malvids</taxon>
        <taxon>Myrtales</taxon>
        <taxon>Myrtaceae</taxon>
        <taxon>Myrtoideae</taxon>
        <taxon>Eucalypteae</taxon>
        <taxon>Eucalyptus</taxon>
    </lineage>
</organism>
<keyword evidence="6" id="KW-0653">Protein transport</keyword>
<dbReference type="InterPro" id="IPR004648">
    <property type="entry name" value="Oligpept_transpt"/>
</dbReference>
<keyword evidence="4 9" id="KW-0812">Transmembrane</keyword>
<evidence type="ECO:0008006" key="12">
    <source>
        <dbReference type="Google" id="ProtNLM"/>
    </source>
</evidence>
<dbReference type="PANTHER" id="PTHR22601">
    <property type="entry name" value="ISP4 LIKE PROTEIN"/>
    <property type="match status" value="1"/>
</dbReference>
<dbReference type="GO" id="GO:0016020">
    <property type="term" value="C:membrane"/>
    <property type="evidence" value="ECO:0007669"/>
    <property type="project" value="UniProtKB-SubCell"/>
</dbReference>
<feature type="transmembrane region" description="Helical" evidence="9">
    <location>
        <begin position="707"/>
        <end position="731"/>
    </location>
</feature>
<dbReference type="NCBIfam" id="TIGR00728">
    <property type="entry name" value="OPT_sfam"/>
    <property type="match status" value="1"/>
</dbReference>
<evidence type="ECO:0000256" key="5">
    <source>
        <dbReference type="ARBA" id="ARBA00022856"/>
    </source>
</evidence>
<feature type="transmembrane region" description="Helical" evidence="9">
    <location>
        <begin position="229"/>
        <end position="251"/>
    </location>
</feature>
<keyword evidence="7 9" id="KW-1133">Transmembrane helix</keyword>
<feature type="transmembrane region" description="Helical" evidence="9">
    <location>
        <begin position="466"/>
        <end position="485"/>
    </location>
</feature>
<feature type="transmembrane region" description="Helical" evidence="9">
    <location>
        <begin position="622"/>
        <end position="640"/>
    </location>
</feature>
<feature type="transmembrane region" description="Helical" evidence="9">
    <location>
        <begin position="491"/>
        <end position="508"/>
    </location>
</feature>
<evidence type="ECO:0000256" key="2">
    <source>
        <dbReference type="ARBA" id="ARBA00005484"/>
    </source>
</evidence>
<sequence>MPIKTEEKPILNRDIDVGPCKDGDFGLRESGTKPTDIPGDSPIEEVRNAVPVTDDSTLPVLTIRTWVLGPLMCAITSFMYQISTYRRSGMWVSESCAQILLLVLGRLMASTLPAKMLGIPGTNWKFSLNPGPFNIKEHVLVVILSTTGFESVQMMGTIEAVKVVYYKNISVWASILLIMTSQMIGYGFAGVFRRILVDNPYMWYPYIVPKVSFYRALHDKEPRPRGRLSGFQILMICAVSVFAYSIVPAYFMQTILVLSFLCWIWKDSVTVHQLGAGFYGLGIGSLALDWDSATAWVGNPLILPRFTIVNILVGFVALMYVCIPVAYQMNLFDAKRFPILNSGSFDYSGNEYDVTRVLGEELELNEQAYREYSKLYMSIGFVIQMGFGFAALTGAFTYFLLFHGRETWQQLRQSMKNESKSGDIHNELMKKYDPVPRWWFYTIIVSMAILGIVNCQLFGQEFQLPTWAFLLSLAIPSIFILPLGMIEATNGTYLGIGGVAVLLIGHIYPGRPLTSISFPAYAQSTKMHAITFLAEFKLGHYMKIPPKSMFLVQIFGSLLSSSVKLGTAWWALTSVENICDRDKLPKGSMWTCPGIQNTLTSSMVWGGIGPARIFSPGAYGRVYYFLLVGAAAPLVVWLAARAFPGKKWIRLINFPVIFMSASFVLPAQPVHYWTFFAVAAMYHLVARRVAKGWWARHVYDVSNGLDLGFAFCGVLVTVCFGFSEILGPAWWGRDFDSFCPLSECPTAPGVVQENCPVF</sequence>
<feature type="transmembrane region" description="Helical" evidence="9">
    <location>
        <begin position="375"/>
        <end position="401"/>
    </location>
</feature>
<comment type="subcellular location">
    <subcellularLocation>
        <location evidence="1">Membrane</location>
        <topology evidence="1">Multi-pass membrane protein</topology>
    </subcellularLocation>
</comment>
<dbReference type="NCBIfam" id="TIGR00727">
    <property type="entry name" value="ISP4_OPT"/>
    <property type="match status" value="1"/>
</dbReference>